<dbReference type="GO" id="GO:0005634">
    <property type="term" value="C:nucleus"/>
    <property type="evidence" value="ECO:0007669"/>
    <property type="project" value="InterPro"/>
</dbReference>
<dbReference type="GO" id="GO:0008270">
    <property type="term" value="F:zinc ion binding"/>
    <property type="evidence" value="ECO:0007669"/>
    <property type="project" value="UniProtKB-KW"/>
</dbReference>
<feature type="region of interest" description="Disordered" evidence="5">
    <location>
        <begin position="253"/>
        <end position="297"/>
    </location>
</feature>
<evidence type="ECO:0000313" key="8">
    <source>
        <dbReference type="Proteomes" id="UP000631114"/>
    </source>
</evidence>
<dbReference type="Gene3D" id="4.10.1100.10">
    <property type="entry name" value="Transcription factor, SBP-box domain"/>
    <property type="match status" value="1"/>
</dbReference>
<proteinExistence type="predicted"/>
<evidence type="ECO:0000313" key="7">
    <source>
        <dbReference type="EMBL" id="KAF9589578.1"/>
    </source>
</evidence>
<dbReference type="InterPro" id="IPR044817">
    <property type="entry name" value="SBP-like"/>
</dbReference>
<name>A0A835H0Z9_9MAGN</name>
<keyword evidence="1" id="KW-0479">Metal-binding</keyword>
<dbReference type="AlphaFoldDB" id="A0A835H0Z9"/>
<dbReference type="Proteomes" id="UP000631114">
    <property type="component" value="Unassembled WGS sequence"/>
</dbReference>
<feature type="domain" description="SBP-type" evidence="6">
    <location>
        <begin position="51"/>
        <end position="121"/>
    </location>
</feature>
<dbReference type="PROSITE" id="PS51141">
    <property type="entry name" value="ZF_SBP"/>
    <property type="match status" value="1"/>
</dbReference>
<dbReference type="SUPFAM" id="SSF103612">
    <property type="entry name" value="SBT domain"/>
    <property type="match status" value="1"/>
</dbReference>
<reference evidence="7 8" key="1">
    <citation type="submission" date="2020-10" db="EMBL/GenBank/DDBJ databases">
        <title>The Coptis chinensis genome and diversification of protoberbering-type alkaloids.</title>
        <authorList>
            <person name="Wang B."/>
            <person name="Shu S."/>
            <person name="Song C."/>
            <person name="Liu Y."/>
        </authorList>
    </citation>
    <scope>NUCLEOTIDE SEQUENCE [LARGE SCALE GENOMIC DNA]</scope>
    <source>
        <strain evidence="7">HL-2020</strain>
        <tissue evidence="7">Leaf</tissue>
    </source>
</reference>
<keyword evidence="3" id="KW-0862">Zinc</keyword>
<keyword evidence="2 4" id="KW-0863">Zinc-finger</keyword>
<protein>
    <recommendedName>
        <fullName evidence="6">SBP-type domain-containing protein</fullName>
    </recommendedName>
</protein>
<evidence type="ECO:0000256" key="5">
    <source>
        <dbReference type="SAM" id="MobiDB-lite"/>
    </source>
</evidence>
<gene>
    <name evidence="7" type="ORF">IFM89_025751</name>
</gene>
<dbReference type="PANTHER" id="PTHR31251:SF169">
    <property type="entry name" value="SQUAMOSA PROMOTER-BINDING-LIKE PROTEIN 8"/>
    <property type="match status" value="1"/>
</dbReference>
<dbReference type="OrthoDB" id="514967at2759"/>
<dbReference type="GO" id="GO:0003677">
    <property type="term" value="F:DNA binding"/>
    <property type="evidence" value="ECO:0007669"/>
    <property type="project" value="InterPro"/>
</dbReference>
<sequence length="297" mass="33374">MDTNLRIGEVKNSLKRKQKAEEDNFSCDKKKAMVKFSGPPIEKVPYAERAERLCQAENCIFDLKDAKVYYRKHRVCQHHFKAPVVKVSGLLQRFHELPEFDEAKRSCRTRLAGHNERRRKSCTESHGDSSSCINMRPMLDIKKGAGRAVLNLMEISQAVKMETKLRTGQLKNSFKIKQEKELVWSEEENISYDEKEKSNEKKKAIIKGRKFVNITLKLQLLRFVDFSKGSANGAPAIGGVSVLSTTSKSTSIVTGTEGIGDGSIPDKSESMASGEIGEAEDVGQSSEEGWRPGYRRV</sequence>
<dbReference type="EMBL" id="JADFTS010000009">
    <property type="protein sequence ID" value="KAF9589578.1"/>
    <property type="molecule type" value="Genomic_DNA"/>
</dbReference>
<comment type="caution">
    <text evidence="7">The sequence shown here is derived from an EMBL/GenBank/DDBJ whole genome shotgun (WGS) entry which is preliminary data.</text>
</comment>
<accession>A0A835H0Z9</accession>
<evidence type="ECO:0000256" key="4">
    <source>
        <dbReference type="PROSITE-ProRule" id="PRU00470"/>
    </source>
</evidence>
<dbReference type="InterPro" id="IPR004333">
    <property type="entry name" value="SBP_dom"/>
</dbReference>
<evidence type="ECO:0000256" key="2">
    <source>
        <dbReference type="ARBA" id="ARBA00022771"/>
    </source>
</evidence>
<evidence type="ECO:0000256" key="1">
    <source>
        <dbReference type="ARBA" id="ARBA00022723"/>
    </source>
</evidence>
<keyword evidence="8" id="KW-1185">Reference proteome</keyword>
<evidence type="ECO:0000256" key="3">
    <source>
        <dbReference type="ARBA" id="ARBA00022833"/>
    </source>
</evidence>
<dbReference type="PANTHER" id="PTHR31251">
    <property type="entry name" value="SQUAMOSA PROMOTER-BINDING-LIKE PROTEIN 4"/>
    <property type="match status" value="1"/>
</dbReference>
<dbReference type="InterPro" id="IPR036893">
    <property type="entry name" value="SBP_sf"/>
</dbReference>
<evidence type="ECO:0000259" key="6">
    <source>
        <dbReference type="PROSITE" id="PS51141"/>
    </source>
</evidence>
<organism evidence="7 8">
    <name type="scientific">Coptis chinensis</name>
    <dbReference type="NCBI Taxonomy" id="261450"/>
    <lineage>
        <taxon>Eukaryota</taxon>
        <taxon>Viridiplantae</taxon>
        <taxon>Streptophyta</taxon>
        <taxon>Embryophyta</taxon>
        <taxon>Tracheophyta</taxon>
        <taxon>Spermatophyta</taxon>
        <taxon>Magnoliopsida</taxon>
        <taxon>Ranunculales</taxon>
        <taxon>Ranunculaceae</taxon>
        <taxon>Coptidoideae</taxon>
        <taxon>Coptis</taxon>
    </lineage>
</organism>
<dbReference type="Pfam" id="PF03110">
    <property type="entry name" value="SBP"/>
    <property type="match status" value="1"/>
</dbReference>